<dbReference type="InterPro" id="IPR041698">
    <property type="entry name" value="Methyltransf_25"/>
</dbReference>
<dbReference type="PANTHER" id="PTHR43861:SF1">
    <property type="entry name" value="TRANS-ACONITATE 2-METHYLTRANSFERASE"/>
    <property type="match status" value="1"/>
</dbReference>
<reference evidence="4 5" key="1">
    <citation type="submission" date="2021-03" db="EMBL/GenBank/DDBJ databases">
        <title>Sequencing the genomes of 1000 actinobacteria strains.</title>
        <authorList>
            <person name="Klenk H.-P."/>
        </authorList>
    </citation>
    <scope>NUCLEOTIDE SEQUENCE [LARGE SCALE GENOMIC DNA]</scope>
    <source>
        <strain evidence="4 5">DSM 18824</strain>
    </source>
</reference>
<keyword evidence="1 4" id="KW-0489">Methyltransferase</keyword>
<dbReference type="Gene3D" id="3.40.50.150">
    <property type="entry name" value="Vaccinia Virus protein VP39"/>
    <property type="match status" value="1"/>
</dbReference>
<name>A0ABS4UMB6_9ACTN</name>
<keyword evidence="5" id="KW-1185">Reference proteome</keyword>
<dbReference type="CDD" id="cd02440">
    <property type="entry name" value="AdoMet_MTases"/>
    <property type="match status" value="1"/>
</dbReference>
<evidence type="ECO:0000259" key="3">
    <source>
        <dbReference type="Pfam" id="PF13649"/>
    </source>
</evidence>
<organism evidence="4 5">
    <name type="scientific">Kribbella aluminosa</name>
    <dbReference type="NCBI Taxonomy" id="416017"/>
    <lineage>
        <taxon>Bacteria</taxon>
        <taxon>Bacillati</taxon>
        <taxon>Actinomycetota</taxon>
        <taxon>Actinomycetes</taxon>
        <taxon>Propionibacteriales</taxon>
        <taxon>Kribbellaceae</taxon>
        <taxon>Kribbella</taxon>
    </lineage>
</organism>
<accession>A0ABS4UMB6</accession>
<dbReference type="SUPFAM" id="SSF53335">
    <property type="entry name" value="S-adenosyl-L-methionine-dependent methyltransferases"/>
    <property type="match status" value="1"/>
</dbReference>
<dbReference type="PANTHER" id="PTHR43861">
    <property type="entry name" value="TRANS-ACONITATE 2-METHYLTRANSFERASE-RELATED"/>
    <property type="match status" value="1"/>
</dbReference>
<dbReference type="EMBL" id="JAGINT010000001">
    <property type="protein sequence ID" value="MBP2352797.1"/>
    <property type="molecule type" value="Genomic_DNA"/>
</dbReference>
<dbReference type="GO" id="GO:0032259">
    <property type="term" value="P:methylation"/>
    <property type="evidence" value="ECO:0007669"/>
    <property type="project" value="UniProtKB-KW"/>
</dbReference>
<dbReference type="GO" id="GO:0008168">
    <property type="term" value="F:methyltransferase activity"/>
    <property type="evidence" value="ECO:0007669"/>
    <property type="project" value="UniProtKB-KW"/>
</dbReference>
<proteinExistence type="predicted"/>
<comment type="caution">
    <text evidence="4">The sequence shown here is derived from an EMBL/GenBank/DDBJ whole genome shotgun (WGS) entry which is preliminary data.</text>
</comment>
<evidence type="ECO:0000256" key="1">
    <source>
        <dbReference type="ARBA" id="ARBA00022603"/>
    </source>
</evidence>
<keyword evidence="2" id="KW-0808">Transferase</keyword>
<feature type="domain" description="Methyltransferase" evidence="3">
    <location>
        <begin position="47"/>
        <end position="135"/>
    </location>
</feature>
<gene>
    <name evidence="4" type="ORF">JOF29_003880</name>
</gene>
<sequence>MNDIQGSYNTAAADYHAILKDYHRADPFETGALDYFAALVQDGPVGDLGCGTGRITSYLDGLGLDVFGMDLTPGMIEVARREYPELRFEVGSLFDLDLKDGELAAALAWYSLVHTPREDLPKALAELFRVLRPGGVLVHGFKVGDGSRPLTQAYGHDVDLQVYMYAVPEVVGLLADAGFVEVATLTRAALPAEKDAGQAALIVRKPATP</sequence>
<protein>
    <submittedName>
        <fullName evidence="4">SAM-dependent methyltransferase</fullName>
    </submittedName>
</protein>
<dbReference type="InterPro" id="IPR029063">
    <property type="entry name" value="SAM-dependent_MTases_sf"/>
</dbReference>
<dbReference type="Pfam" id="PF13649">
    <property type="entry name" value="Methyltransf_25"/>
    <property type="match status" value="1"/>
</dbReference>
<evidence type="ECO:0000313" key="5">
    <source>
        <dbReference type="Proteomes" id="UP000755585"/>
    </source>
</evidence>
<dbReference type="Proteomes" id="UP000755585">
    <property type="component" value="Unassembled WGS sequence"/>
</dbReference>
<dbReference type="RefSeq" id="WP_209695490.1">
    <property type="nucleotide sequence ID" value="NZ_BAAAVU010000014.1"/>
</dbReference>
<evidence type="ECO:0000313" key="4">
    <source>
        <dbReference type="EMBL" id="MBP2352797.1"/>
    </source>
</evidence>
<evidence type="ECO:0000256" key="2">
    <source>
        <dbReference type="ARBA" id="ARBA00022679"/>
    </source>
</evidence>